<proteinExistence type="predicted"/>
<dbReference type="InterPro" id="IPR032314">
    <property type="entry name" value="DUF4845"/>
</dbReference>
<dbReference type="RefSeq" id="WP_373656506.1">
    <property type="nucleotide sequence ID" value="NZ_JBGUAW010000008.1"/>
</dbReference>
<gene>
    <name evidence="2" type="ORF">ACERLL_12930</name>
</gene>
<evidence type="ECO:0000313" key="3">
    <source>
        <dbReference type="Proteomes" id="UP001575181"/>
    </source>
</evidence>
<dbReference type="EMBL" id="JBGUAW010000008">
    <property type="protein sequence ID" value="MFA9461725.1"/>
    <property type="molecule type" value="Genomic_DNA"/>
</dbReference>
<sequence length="125" mass="14587">MGADRHSQRGLGLWGILFWLALIGILFWLGARIVPLYYEYWNIQTVFQEQIQKGSLYGTPQELRQEVLKELRFQDLQRLDAKEIQVKKVASGDRYRVWAEYRARVPLARGVELVFTFKPEATEGG</sequence>
<reference evidence="2 3" key="1">
    <citation type="submission" date="2024-08" db="EMBL/GenBank/DDBJ databases">
        <title>Whole-genome sequencing of halo(alkali)philic microorganisms from hypersaline lakes.</title>
        <authorList>
            <person name="Sorokin D.Y."/>
            <person name="Merkel A.Y."/>
            <person name="Messina E."/>
            <person name="Yakimov M."/>
        </authorList>
    </citation>
    <scope>NUCLEOTIDE SEQUENCE [LARGE SCALE GENOMIC DNA]</scope>
    <source>
        <strain evidence="2 3">Cl-TMA</strain>
    </source>
</reference>
<evidence type="ECO:0000313" key="2">
    <source>
        <dbReference type="EMBL" id="MFA9461725.1"/>
    </source>
</evidence>
<keyword evidence="1" id="KW-0472">Membrane</keyword>
<keyword evidence="1" id="KW-1133">Transmembrane helix</keyword>
<keyword evidence="1" id="KW-0812">Transmembrane</keyword>
<accession>A0ABV4TWM2</accession>
<comment type="caution">
    <text evidence="2">The sequence shown here is derived from an EMBL/GenBank/DDBJ whole genome shotgun (WGS) entry which is preliminary data.</text>
</comment>
<protein>
    <submittedName>
        <fullName evidence="2">DUF4845 domain-containing protein</fullName>
    </submittedName>
</protein>
<dbReference type="Proteomes" id="UP001575181">
    <property type="component" value="Unassembled WGS sequence"/>
</dbReference>
<evidence type="ECO:0000256" key="1">
    <source>
        <dbReference type="SAM" id="Phobius"/>
    </source>
</evidence>
<keyword evidence="3" id="KW-1185">Reference proteome</keyword>
<dbReference type="Pfam" id="PF16137">
    <property type="entry name" value="DUF4845"/>
    <property type="match status" value="1"/>
</dbReference>
<organism evidence="2 3">
    <name type="scientific">Thiohalorhabdus methylotrophus</name>
    <dbReference type="NCBI Taxonomy" id="3242694"/>
    <lineage>
        <taxon>Bacteria</taxon>
        <taxon>Pseudomonadati</taxon>
        <taxon>Pseudomonadota</taxon>
        <taxon>Gammaproteobacteria</taxon>
        <taxon>Thiohalorhabdales</taxon>
        <taxon>Thiohalorhabdaceae</taxon>
        <taxon>Thiohalorhabdus</taxon>
    </lineage>
</organism>
<name>A0ABV4TWM2_9GAMM</name>
<feature type="transmembrane region" description="Helical" evidence="1">
    <location>
        <begin position="12"/>
        <end position="31"/>
    </location>
</feature>